<dbReference type="InterPro" id="IPR033414">
    <property type="entry name" value="Sensor_dom"/>
</dbReference>
<evidence type="ECO:0000259" key="7">
    <source>
        <dbReference type="PROSITE" id="PS50113"/>
    </source>
</evidence>
<feature type="transmembrane region" description="Helical" evidence="5">
    <location>
        <begin position="166"/>
        <end position="188"/>
    </location>
</feature>
<dbReference type="FunFam" id="3.30.70.270:FF:000001">
    <property type="entry name" value="Diguanylate cyclase domain protein"/>
    <property type="match status" value="1"/>
</dbReference>
<feature type="domain" description="PAC" evidence="7">
    <location>
        <begin position="334"/>
        <end position="386"/>
    </location>
</feature>
<dbReference type="InterPro" id="IPR000160">
    <property type="entry name" value="GGDEF_dom"/>
</dbReference>
<dbReference type="NCBIfam" id="TIGR00229">
    <property type="entry name" value="sensory_box"/>
    <property type="match status" value="1"/>
</dbReference>
<dbReference type="SMART" id="SM00086">
    <property type="entry name" value="PAC"/>
    <property type="match status" value="1"/>
</dbReference>
<dbReference type="EMBL" id="QPJB01000005">
    <property type="protein sequence ID" value="RCW34760.1"/>
    <property type="molecule type" value="Genomic_DNA"/>
</dbReference>
<feature type="domain" description="EAL" evidence="8">
    <location>
        <begin position="560"/>
        <end position="814"/>
    </location>
</feature>
<dbReference type="Pfam" id="PF13426">
    <property type="entry name" value="PAS_9"/>
    <property type="match status" value="1"/>
</dbReference>
<evidence type="ECO:0000256" key="2">
    <source>
        <dbReference type="ARBA" id="ARBA00012282"/>
    </source>
</evidence>
<dbReference type="SMART" id="SM00052">
    <property type="entry name" value="EAL"/>
    <property type="match status" value="1"/>
</dbReference>
<keyword evidence="14" id="KW-1185">Reference proteome</keyword>
<feature type="domain" description="PAS" evidence="6">
    <location>
        <begin position="257"/>
        <end position="310"/>
    </location>
</feature>
<keyword evidence="5" id="KW-0812">Transmembrane</keyword>
<dbReference type="AlphaFoldDB" id="A0A368V396"/>
<dbReference type="NCBIfam" id="TIGR00254">
    <property type="entry name" value="GGDEF"/>
    <property type="match status" value="1"/>
</dbReference>
<keyword evidence="5" id="KW-0472">Membrane</keyword>
<protein>
    <recommendedName>
        <fullName evidence="2">cyclic-guanylate-specific phosphodiesterase</fullName>
        <ecNumber evidence="2">3.1.4.52</ecNumber>
    </recommendedName>
</protein>
<dbReference type="InterPro" id="IPR001610">
    <property type="entry name" value="PAC"/>
</dbReference>
<dbReference type="PROSITE" id="PS50883">
    <property type="entry name" value="EAL"/>
    <property type="match status" value="1"/>
</dbReference>
<evidence type="ECO:0000259" key="10">
    <source>
        <dbReference type="PROSITE" id="PS50887"/>
    </source>
</evidence>
<feature type="transmembrane region" description="Helical" evidence="5">
    <location>
        <begin position="34"/>
        <end position="55"/>
    </location>
</feature>
<accession>A0A368V396</accession>
<dbReference type="InterPro" id="IPR029787">
    <property type="entry name" value="Nucleotide_cyclase"/>
</dbReference>
<dbReference type="InterPro" id="IPR001633">
    <property type="entry name" value="EAL_dom"/>
</dbReference>
<dbReference type="Pfam" id="PF00563">
    <property type="entry name" value="EAL"/>
    <property type="match status" value="1"/>
</dbReference>
<dbReference type="GO" id="GO:0007165">
    <property type="term" value="P:signal transduction"/>
    <property type="evidence" value="ECO:0007669"/>
    <property type="project" value="InterPro"/>
</dbReference>
<comment type="cofactor">
    <cofactor evidence="1">
        <name>Mg(2+)</name>
        <dbReference type="ChEBI" id="CHEBI:18420"/>
    </cofactor>
</comment>
<organism evidence="12 13">
    <name type="scientific">Marinobacter nauticus</name>
    <name type="common">Marinobacter hydrocarbonoclasticus</name>
    <name type="synonym">Marinobacter aquaeolei</name>
    <dbReference type="NCBI Taxonomy" id="2743"/>
    <lineage>
        <taxon>Bacteria</taxon>
        <taxon>Pseudomonadati</taxon>
        <taxon>Pseudomonadota</taxon>
        <taxon>Gammaproteobacteria</taxon>
        <taxon>Pseudomonadales</taxon>
        <taxon>Marinobacteraceae</taxon>
        <taxon>Marinobacter</taxon>
    </lineage>
</organism>
<dbReference type="InterPro" id="IPR003660">
    <property type="entry name" value="HAMP_dom"/>
</dbReference>
<dbReference type="PROSITE" id="PS50885">
    <property type="entry name" value="HAMP"/>
    <property type="match status" value="1"/>
</dbReference>
<dbReference type="Proteomes" id="UP000253065">
    <property type="component" value="Unassembled WGS sequence"/>
</dbReference>
<comment type="caution">
    <text evidence="12">The sequence shown here is derived from an EMBL/GenBank/DDBJ whole genome shotgun (WGS) entry which is preliminary data.</text>
</comment>
<dbReference type="CDD" id="cd00130">
    <property type="entry name" value="PAS"/>
    <property type="match status" value="1"/>
</dbReference>
<comment type="catalytic activity">
    <reaction evidence="4">
        <text>3',3'-c-di-GMP + H2O = 5'-phosphoguanylyl(3'-&gt;5')guanosine + H(+)</text>
        <dbReference type="Rhea" id="RHEA:24902"/>
        <dbReference type="ChEBI" id="CHEBI:15377"/>
        <dbReference type="ChEBI" id="CHEBI:15378"/>
        <dbReference type="ChEBI" id="CHEBI:58754"/>
        <dbReference type="ChEBI" id="CHEBI:58805"/>
        <dbReference type="EC" id="3.1.4.52"/>
    </reaction>
    <physiologicalReaction direction="left-to-right" evidence="4">
        <dbReference type="Rhea" id="RHEA:24903"/>
    </physiologicalReaction>
</comment>
<dbReference type="GO" id="GO:0071111">
    <property type="term" value="F:cyclic-guanylate-specific phosphodiesterase activity"/>
    <property type="evidence" value="ECO:0007669"/>
    <property type="project" value="UniProtKB-EC"/>
</dbReference>
<reference evidence="12 13" key="1">
    <citation type="submission" date="2018-07" db="EMBL/GenBank/DDBJ databases">
        <title>Freshwater and sediment microbial communities from various areas in North America, analyzing microbe dynamics in response to fracking.</title>
        <authorList>
            <person name="Lamendella R."/>
        </authorList>
    </citation>
    <scope>NUCLEOTIDE SEQUENCE [LARGE SCALE GENOMIC DNA]</scope>
    <source>
        <strain evidence="12 13">114E</strain>
        <strain evidence="11 14">114E_o</strain>
    </source>
</reference>
<dbReference type="CDD" id="cd01948">
    <property type="entry name" value="EAL"/>
    <property type="match status" value="1"/>
</dbReference>
<dbReference type="InterPro" id="IPR035965">
    <property type="entry name" value="PAS-like_dom_sf"/>
</dbReference>
<dbReference type="Gene3D" id="3.20.20.450">
    <property type="entry name" value="EAL domain"/>
    <property type="match status" value="1"/>
</dbReference>
<dbReference type="InterPro" id="IPR000700">
    <property type="entry name" value="PAS-assoc_C"/>
</dbReference>
<dbReference type="PROSITE" id="PS50113">
    <property type="entry name" value="PAC"/>
    <property type="match status" value="1"/>
</dbReference>
<dbReference type="Gene3D" id="3.30.450.20">
    <property type="entry name" value="PAS domain"/>
    <property type="match status" value="1"/>
</dbReference>
<sequence>MSDTSLDGRKIKDMPDIATRLKRFRAASPLSFRLVAWILLFSSAFTLLASGIQIYSDYREDLSKIEQRMQVIESGYRSSLAQSLWALDQKHLQTQMDGILSLPDIEHLRLRIEPDSELVMGELPREADTLTHSFELIYRDDAEFQLGELTITASLQRVYDELRRRVGFILATQFLIIFFVSILILWIFRHLVTRHLADMADYTRDLSLRNLSRPLELDRPDTPAYQRDELGMVTEAINQMRERLIDDVTRRERDEAEIRKFSKAIDQSPSSVLICDRQWRIEYANRKFSQLTGNSPSEIIGKHPSSLIDPGVDSHEARQLWKSIRLQVQRVGVWQGEVNSTRKNGERYWEQLVVTPIKDNNGESTGYLILGEDISIRKRYEQQLLRQANYDILTGLPNRMLALDRLKLALAQARRDESKVGVMFLDLDNFKHINDTLGHDAGDTLLIEAARRISSCLRGTSTVARLGGDEFLVVLPGLNGPDASSQVAERILKTFAPPFMLSGQEVFVTTSIGIATFPDDSDNSGTLLQHADAAMYEAKHKGKSAYARFTPEMTEVSHERLQMESHMRKALELGEFELYFQPIVDTASGGLVAAEALLRWNNPAMGMVMPDRFIPLAEETGLIIPIGEWVIKEACQAAYCWQAMTGREISIAVNVSPRQFRDPGFTDAIMRALNDSNLRPELLELEITERLILDNSIETADILKQLDKVGIRLSVDDFGTGYSALSYLKSYPFDTLKIDKSFVQDVLKENEDASLVRAIINMAHSLGLKVVAEGVEEEDQTHFLKAEHCDYSQGYFYSRPLPEQDFIHWLETNERANLK</sequence>
<evidence type="ECO:0000256" key="1">
    <source>
        <dbReference type="ARBA" id="ARBA00001946"/>
    </source>
</evidence>
<gene>
    <name evidence="12" type="ORF">DET51_105133</name>
    <name evidence="11" type="ORF">DET64_105134</name>
</gene>
<dbReference type="EMBL" id="QNSA01000005">
    <property type="protein sequence ID" value="RBP74011.1"/>
    <property type="molecule type" value="Genomic_DNA"/>
</dbReference>
<dbReference type="PROSITE" id="PS50887">
    <property type="entry name" value="GGDEF"/>
    <property type="match status" value="1"/>
</dbReference>
<dbReference type="Pfam" id="PF17149">
    <property type="entry name" value="CHASE5"/>
    <property type="match status" value="1"/>
</dbReference>
<dbReference type="InterPro" id="IPR052155">
    <property type="entry name" value="Biofilm_reg_signaling"/>
</dbReference>
<dbReference type="RefSeq" id="WP_113879664.1">
    <property type="nucleotide sequence ID" value="NZ_QNSA01000005.1"/>
</dbReference>
<feature type="domain" description="GGDEF" evidence="10">
    <location>
        <begin position="418"/>
        <end position="551"/>
    </location>
</feature>
<evidence type="ECO:0000259" key="6">
    <source>
        <dbReference type="PROSITE" id="PS50112"/>
    </source>
</evidence>
<evidence type="ECO:0000259" key="9">
    <source>
        <dbReference type="PROSITE" id="PS50885"/>
    </source>
</evidence>
<dbReference type="InterPro" id="IPR035919">
    <property type="entry name" value="EAL_sf"/>
</dbReference>
<dbReference type="SUPFAM" id="SSF55073">
    <property type="entry name" value="Nucleotide cyclase"/>
    <property type="match status" value="1"/>
</dbReference>
<keyword evidence="3" id="KW-0973">c-di-GMP</keyword>
<dbReference type="GO" id="GO:0016020">
    <property type="term" value="C:membrane"/>
    <property type="evidence" value="ECO:0007669"/>
    <property type="project" value="InterPro"/>
</dbReference>
<name>A0A368V396_MARNT</name>
<dbReference type="InterPro" id="IPR043128">
    <property type="entry name" value="Rev_trsase/Diguanyl_cyclase"/>
</dbReference>
<dbReference type="PROSITE" id="PS50112">
    <property type="entry name" value="PAS"/>
    <property type="match status" value="1"/>
</dbReference>
<dbReference type="GO" id="GO:0071732">
    <property type="term" value="P:cellular response to nitric oxide"/>
    <property type="evidence" value="ECO:0007669"/>
    <property type="project" value="UniProtKB-ARBA"/>
</dbReference>
<evidence type="ECO:0000313" key="11">
    <source>
        <dbReference type="EMBL" id="RBP74011.1"/>
    </source>
</evidence>
<dbReference type="SUPFAM" id="SSF55785">
    <property type="entry name" value="PYP-like sensor domain (PAS domain)"/>
    <property type="match status" value="1"/>
</dbReference>
<dbReference type="Pfam" id="PF00990">
    <property type="entry name" value="GGDEF"/>
    <property type="match status" value="1"/>
</dbReference>
<dbReference type="SUPFAM" id="SSF141868">
    <property type="entry name" value="EAL domain-like"/>
    <property type="match status" value="1"/>
</dbReference>
<dbReference type="SMART" id="SM00304">
    <property type="entry name" value="HAMP"/>
    <property type="match status" value="1"/>
</dbReference>
<dbReference type="PANTHER" id="PTHR44757">
    <property type="entry name" value="DIGUANYLATE CYCLASE DGCP"/>
    <property type="match status" value="1"/>
</dbReference>
<evidence type="ECO:0000313" key="12">
    <source>
        <dbReference type="EMBL" id="RCW34760.1"/>
    </source>
</evidence>
<dbReference type="CDD" id="cd06225">
    <property type="entry name" value="HAMP"/>
    <property type="match status" value="1"/>
</dbReference>
<dbReference type="SMART" id="SM00091">
    <property type="entry name" value="PAS"/>
    <property type="match status" value="1"/>
</dbReference>
<dbReference type="CDD" id="cd01949">
    <property type="entry name" value="GGDEF"/>
    <property type="match status" value="1"/>
</dbReference>
<evidence type="ECO:0000259" key="8">
    <source>
        <dbReference type="PROSITE" id="PS50883"/>
    </source>
</evidence>
<evidence type="ECO:0000313" key="14">
    <source>
        <dbReference type="Proteomes" id="UP000253065"/>
    </source>
</evidence>
<dbReference type="SMART" id="SM00267">
    <property type="entry name" value="GGDEF"/>
    <property type="match status" value="1"/>
</dbReference>
<dbReference type="Gene3D" id="6.10.340.10">
    <property type="match status" value="1"/>
</dbReference>
<proteinExistence type="predicted"/>
<dbReference type="FunFam" id="3.20.20.450:FF:000001">
    <property type="entry name" value="Cyclic di-GMP phosphodiesterase yahA"/>
    <property type="match status" value="1"/>
</dbReference>
<dbReference type="Pfam" id="PF00672">
    <property type="entry name" value="HAMP"/>
    <property type="match status" value="1"/>
</dbReference>
<dbReference type="Gene3D" id="3.30.70.270">
    <property type="match status" value="1"/>
</dbReference>
<dbReference type="EC" id="3.1.4.52" evidence="2"/>
<feature type="domain" description="HAMP" evidence="9">
    <location>
        <begin position="190"/>
        <end position="249"/>
    </location>
</feature>
<dbReference type="InterPro" id="IPR000014">
    <property type="entry name" value="PAS"/>
</dbReference>
<evidence type="ECO:0000256" key="4">
    <source>
        <dbReference type="ARBA" id="ARBA00051114"/>
    </source>
</evidence>
<evidence type="ECO:0000313" key="13">
    <source>
        <dbReference type="Proteomes" id="UP000252795"/>
    </source>
</evidence>
<evidence type="ECO:0000256" key="5">
    <source>
        <dbReference type="SAM" id="Phobius"/>
    </source>
</evidence>
<dbReference type="PANTHER" id="PTHR44757:SF2">
    <property type="entry name" value="BIOFILM ARCHITECTURE MAINTENANCE PROTEIN MBAA"/>
    <property type="match status" value="1"/>
</dbReference>
<evidence type="ECO:0000256" key="3">
    <source>
        <dbReference type="ARBA" id="ARBA00022636"/>
    </source>
</evidence>
<keyword evidence="5" id="KW-1133">Transmembrane helix</keyword>
<dbReference type="Proteomes" id="UP000252795">
    <property type="component" value="Unassembled WGS sequence"/>
</dbReference>